<dbReference type="PANTHER" id="PTHR43772">
    <property type="entry name" value="ENDO-1,4-BETA-XYLANASE"/>
    <property type="match status" value="1"/>
</dbReference>
<comment type="catalytic activity">
    <reaction evidence="1">
        <text>Endohydrolysis of (1-&gt;4)-beta-D-glucosidic linkages in cellulose, lichenin and cereal beta-D-glucans.</text>
        <dbReference type="EC" id="3.2.1.4"/>
    </reaction>
</comment>
<evidence type="ECO:0000259" key="12">
    <source>
        <dbReference type="SMART" id="SM00606"/>
    </source>
</evidence>
<gene>
    <name evidence="13" type="ORF">I6E12_03785</name>
</gene>
<evidence type="ECO:0000256" key="8">
    <source>
        <dbReference type="ARBA" id="ARBA00023001"/>
    </source>
</evidence>
<evidence type="ECO:0000256" key="6">
    <source>
        <dbReference type="ARBA" id="ARBA00022729"/>
    </source>
</evidence>
<dbReference type="PRINTS" id="PR00735">
    <property type="entry name" value="GLHYDRLASE8"/>
</dbReference>
<dbReference type="Gene3D" id="1.50.10.10">
    <property type="match status" value="1"/>
</dbReference>
<comment type="caution">
    <text evidence="13">The sequence shown here is derived from an EMBL/GenBank/DDBJ whole genome shotgun (WGS) entry which is preliminary data.</text>
</comment>
<dbReference type="InterPro" id="IPR006584">
    <property type="entry name" value="Cellulose-bd_IV"/>
</dbReference>
<dbReference type="EC" id="3.2.1.4" evidence="4"/>
<evidence type="ECO:0000256" key="4">
    <source>
        <dbReference type="ARBA" id="ARBA00012601"/>
    </source>
</evidence>
<protein>
    <recommendedName>
        <fullName evidence="4">cellulase</fullName>
        <ecNumber evidence="4">3.2.1.4</ecNumber>
    </recommendedName>
</protein>
<dbReference type="Pfam" id="PF01270">
    <property type="entry name" value="Glyco_hydro_8"/>
    <property type="match status" value="1"/>
</dbReference>
<proteinExistence type="inferred from homology"/>
<keyword evidence="10" id="KW-0326">Glycosidase</keyword>
<dbReference type="Pfam" id="PF03422">
    <property type="entry name" value="CBM_6"/>
    <property type="match status" value="1"/>
</dbReference>
<dbReference type="InterPro" id="IPR012341">
    <property type="entry name" value="6hp_glycosidase-like_sf"/>
</dbReference>
<dbReference type="PANTHER" id="PTHR43772:SF2">
    <property type="entry name" value="PUTATIVE (AFU_ORTHOLOGUE AFUA_2G04480)-RELATED"/>
    <property type="match status" value="1"/>
</dbReference>
<comment type="similarity">
    <text evidence="2">Belongs to the glycosyl hydrolase 8 (cellulase D) family.</text>
</comment>
<keyword evidence="14" id="KW-1185">Reference proteome</keyword>
<dbReference type="Gene3D" id="2.115.10.20">
    <property type="entry name" value="Glycosyl hydrolase domain, family 43"/>
    <property type="match status" value="1"/>
</dbReference>
<dbReference type="CDD" id="cd08990">
    <property type="entry name" value="GH43_AXH_like"/>
    <property type="match status" value="1"/>
</dbReference>
<evidence type="ECO:0000256" key="1">
    <source>
        <dbReference type="ARBA" id="ARBA00000966"/>
    </source>
</evidence>
<evidence type="ECO:0000256" key="3">
    <source>
        <dbReference type="ARBA" id="ARBA00009865"/>
    </source>
</evidence>
<dbReference type="InterPro" id="IPR023296">
    <property type="entry name" value="Glyco_hydro_beta-prop_sf"/>
</dbReference>
<reference evidence="13 14" key="1">
    <citation type="submission" date="2020-12" db="EMBL/GenBank/DDBJ databases">
        <title>Whole genome sequences of gut porcine anaerobes.</title>
        <authorList>
            <person name="Kubasova T."/>
            <person name="Jahodarova E."/>
            <person name="Rychlik I."/>
        </authorList>
    </citation>
    <scope>NUCLEOTIDE SEQUENCE [LARGE SCALE GENOMIC DNA]</scope>
    <source>
        <strain evidence="13 14">An925</strain>
    </source>
</reference>
<dbReference type="Proteomes" id="UP001200470">
    <property type="component" value="Unassembled WGS sequence"/>
</dbReference>
<keyword evidence="11" id="KW-0624">Polysaccharide degradation</keyword>
<keyword evidence="5" id="KW-0858">Xylan degradation</keyword>
<keyword evidence="8" id="KW-0136">Cellulose degradation</keyword>
<evidence type="ECO:0000256" key="7">
    <source>
        <dbReference type="ARBA" id="ARBA00022801"/>
    </source>
</evidence>
<dbReference type="SUPFAM" id="SSF75005">
    <property type="entry name" value="Arabinanase/levansucrase/invertase"/>
    <property type="match status" value="1"/>
</dbReference>
<keyword evidence="9" id="KW-0119">Carbohydrate metabolism</keyword>
<evidence type="ECO:0000256" key="2">
    <source>
        <dbReference type="ARBA" id="ARBA00009209"/>
    </source>
</evidence>
<dbReference type="InterPro" id="IPR005084">
    <property type="entry name" value="CBM6"/>
</dbReference>
<comment type="similarity">
    <text evidence="3">Belongs to the glycosyl hydrolase 43 family.</text>
</comment>
<keyword evidence="7" id="KW-0378">Hydrolase</keyword>
<keyword evidence="6" id="KW-0732">Signal</keyword>
<dbReference type="InterPro" id="IPR008928">
    <property type="entry name" value="6-hairpin_glycosidase_sf"/>
</dbReference>
<evidence type="ECO:0000256" key="5">
    <source>
        <dbReference type="ARBA" id="ARBA00022651"/>
    </source>
</evidence>
<sequence length="833" mass="95015">MAVATAYVVCAQNPVIKGQFTADPTARVFNGRVYLYPSHDIPSPIEKLKDWFCMADYHVFSSSNLTDWEDHGVIVSQDKVPWVQDGSYTMWAPDCVEKNGRYYYYFPAAPKGEERGFGIGVAVADHPTGPFMPMWKPIKGVHGIDPCVLIDHDGQAYIYYAGGALWMARLKDNMTELASNPVRIDGLPEGFKEGPFAFERNGKYYLTFPWVRKKNGTETLAYAMADHPMGPFTFKGIIMDESPTGCWTNHHSIVQYQNQWYLFYHHNDYSPRFDKNRSVRIDSLCFNADGTIRKVVPTLRGVGIANARNRIDIDRYSSVSSKGVSIDYLDTTDCFKGWKTLFSGKQNALIYNKVDFAQEKVERFTVRVRSPKGGTMTVRADGAKGTVIAKMKLPKSNQWTQASTPVVTPPLGIHDLHFTVQTAGTVEVDWVGFDALPWTQGAFDTHQYRNLFAELGYPQSEIDRKLKRIFHDVFEGPDKVYFEVGDSMAYISDIKNHDVRTEGMSYGLMIAVQFDRKDIFDRLWRWGKTYMQHQNGPLEGYFAWSCKTDGTRNAQGPASDGELYYVTALIFASNRWGNDTGINYLKEAQYILNCSMQKAGMDQSAPLINLEHQLITFTPDKFGGRFTDPSYHLPAFYEVWAKWANDGRSQFWNECAQKSREFLHKAIHPVTGLNPDYCNYDGTLMGGRGIIGDAFRFDSWRVPMNIALDYSWACKDRQWQQQYGNRIQNFLYSQGIDHYVDQYNIDGTAVKDTLQAGTEYKALRHSTGLVATAAAVSLVCTHNKSREFVERLWNLENKPYSDGFFDAYYDGLLRLFAFMHLSGNYRIIEPQNR</sequence>
<name>A0ABS9CEN6_9BACT</name>
<dbReference type="EMBL" id="JADYTN010000006">
    <property type="protein sequence ID" value="MCF2563232.1"/>
    <property type="molecule type" value="Genomic_DNA"/>
</dbReference>
<dbReference type="CDD" id="cd04084">
    <property type="entry name" value="CBM6_xylanase-like"/>
    <property type="match status" value="1"/>
</dbReference>
<evidence type="ECO:0000256" key="10">
    <source>
        <dbReference type="ARBA" id="ARBA00023295"/>
    </source>
</evidence>
<evidence type="ECO:0000313" key="13">
    <source>
        <dbReference type="EMBL" id="MCF2563232.1"/>
    </source>
</evidence>
<dbReference type="Gene3D" id="2.60.120.260">
    <property type="entry name" value="Galactose-binding domain-like"/>
    <property type="match status" value="1"/>
</dbReference>
<dbReference type="Pfam" id="PF04616">
    <property type="entry name" value="Glyco_hydro_43"/>
    <property type="match status" value="1"/>
</dbReference>
<dbReference type="InterPro" id="IPR002037">
    <property type="entry name" value="Glyco_hydro_8"/>
</dbReference>
<dbReference type="SMART" id="SM00606">
    <property type="entry name" value="CBD_IV"/>
    <property type="match status" value="1"/>
</dbReference>
<feature type="domain" description="Cellulose binding type IV" evidence="12">
    <location>
        <begin position="304"/>
        <end position="435"/>
    </location>
</feature>
<evidence type="ECO:0000256" key="9">
    <source>
        <dbReference type="ARBA" id="ARBA00023277"/>
    </source>
</evidence>
<dbReference type="SUPFAM" id="SSF49785">
    <property type="entry name" value="Galactose-binding domain-like"/>
    <property type="match status" value="1"/>
</dbReference>
<dbReference type="SUPFAM" id="SSF48208">
    <property type="entry name" value="Six-hairpin glycosidases"/>
    <property type="match status" value="1"/>
</dbReference>
<dbReference type="InterPro" id="IPR052176">
    <property type="entry name" value="Glycosyl_Hydrlase_43_Enz"/>
</dbReference>
<dbReference type="InterPro" id="IPR006710">
    <property type="entry name" value="Glyco_hydro_43"/>
</dbReference>
<evidence type="ECO:0000256" key="11">
    <source>
        <dbReference type="ARBA" id="ARBA00023326"/>
    </source>
</evidence>
<organism evidence="13 14">
    <name type="scientific">Xylanibacter brevis</name>
    <dbReference type="NCBI Taxonomy" id="83231"/>
    <lineage>
        <taxon>Bacteria</taxon>
        <taxon>Pseudomonadati</taxon>
        <taxon>Bacteroidota</taxon>
        <taxon>Bacteroidia</taxon>
        <taxon>Bacteroidales</taxon>
        <taxon>Prevotellaceae</taxon>
        <taxon>Xylanibacter</taxon>
    </lineage>
</organism>
<dbReference type="InterPro" id="IPR008979">
    <property type="entry name" value="Galactose-bd-like_sf"/>
</dbReference>
<accession>A0ABS9CEN6</accession>
<evidence type="ECO:0000313" key="14">
    <source>
        <dbReference type="Proteomes" id="UP001200470"/>
    </source>
</evidence>